<gene>
    <name evidence="9" type="ORF">IV431_23675</name>
</gene>
<dbReference type="Pfam" id="PF13332">
    <property type="entry name" value="Fil_haemagg_2"/>
    <property type="match status" value="4"/>
</dbReference>
<accession>A0ABS0E015</accession>
<feature type="compositionally biased region" description="Polar residues" evidence="6">
    <location>
        <begin position="1869"/>
        <end position="1881"/>
    </location>
</feature>
<comment type="similarity">
    <text evidence="5">In the N-terminal section; belongs to the CdiA toxin family.</text>
</comment>
<protein>
    <submittedName>
        <fullName evidence="9">Hemagglutinin repeat-containing protein</fullName>
    </submittedName>
</protein>
<feature type="domain" description="Filamentous haemagglutinin FhaB/tRNA nuclease CdiA-like TPS" evidence="8">
    <location>
        <begin position="48"/>
        <end position="170"/>
    </location>
</feature>
<feature type="compositionally biased region" description="Polar residues" evidence="6">
    <location>
        <begin position="1851"/>
        <end position="1860"/>
    </location>
</feature>
<sequence>MDNHQKPTCFAQNLLSYLICGLLAGQPVFPAFAAPTPANAATGIDKAGNGVPVVNIATPNGAGISHNQFQNYNVGKEGLILNNATGQLNQTQLGGLIQNNTNLKAGHEARGIINEVTGANRSQLNGYTEVAGKAANVMVANPYGITCNGCGFINTPNVTLTTGKPVFDASGNMQSLEVKKGAITIEGQGLNASQADALSIISRATEVNAEIHANALNVIAGANRVDKKGRVTAIKGEGAAPVVAVDTGALGGMYANRIHLVSSDKGVGVNLGNLDARQGDITLEANGKLTVKNSLARGSLNAKGESVTLSGEHKASGNMTVSGHDMTLSNGTFASDNNIVLNSEGKLTINNTRLTTGNNLSLTAQDFTQDSRSSVNTARDISARVTGTATNQGQLIAGHSAAISSGSLSNSGKIAAKSTTSITATKTLSNAAGGEILSDEALVVSAEDTRQSGTLSGKKSLAISGRSLTATKGSLSTSLGDVSLKTHEANLGGDVIAHGDLAVQAESLTSQRDARLQSDGSMTLTATDATLYGTQAAQDALTLTAQSLVHGGVTTAANLTVSSGQFNNLSEGLFLSQGSLDVSANALLNTGQIMGDNLSLTSKTLSNEGLWQGTSALTLTAEELRTGNTSRTLTAGDLTLNAGLLNTAGTLQGQHVVISARDWMHSGSLLGAGDVDVSLARTLDNSGDILSEGNTTLTAQSITNRGSLLSNTDLTLTGDMLDNRGALQGNNLLMNLLSATNSGTAIGLQLLQFAGQELFNDGQLLSGGALAIRSENITNNGIWQGQNIVLDAHQLVNRGTLQSADALTLKLTGDLTSAAGSKIIANGNAALQALNLTNDGQWLASNLVIHGASLNNNGDISGVNGLVVALTGAFTQQQDKTLLTGGTLELSAETVNNAGQIQGADIALTSHAVGNSGRIQANADLTLSGNLTNRATGSVLSQNTLNLAMATLENDGLIQGGGTTKIDASASARNDGRILSGGELTLNSVKLTNNNWLQATSLLLNANSLDNAGTLFGTSNLTIHADQIEHRTTGKLYSGGNLLLTSGVFDQLGQVVALGNLTLKLTAAFTAKNVLAAGNVLDITSNGAITNQSVMQGQAVNLTAGGAFTNYGQITTGSGASTLSADSMAMNASGTLQAGGDVTLNSRGNITVDGFVGTTGSLTLNAASSILNTALLYAGNNMYLLANAIHNNHGDILAGDSLWMQRDMAGHANAEVVNTSGNIETVNGDITVKTGHLLNERDGLEITSIYTEFAPDNQPYMDVYLSDIDADKLGIHVYTVCSGGVNTHCTTYYNLMPTFDYDQKRVLIDETAVQATANGGASRISSGRDFYAVSDVIDNNSSYLLAASDMYLTGGTLNNNSVQTGKISTYQTFEYQCQYECGYELKPFPTYEDVKTWVKNHEYNADEYIRYILTATEKVTELQASELYRSVIQAGGNVIANFTRDISNTTTTANAGSTSNTLTAPTLNTLSQPDDVQQQDLANADIADITSPQWYESLTDAVAHIAGGNSLYPLPSDNNGYFVPSTDANSPYLITTNPKLYGLGQLDQSLFGELYALMGIQPGTAPRETNSQYTDQNKFLGSAYFLDRLNLHPEYDYRFLGDAAFDTRYVSNFMLNKTGSRYINGLGSDLAQMQYLMDNAAGAQQSLGLAFGVALTATQIAALDSSILWWESASINGQTVMVPKVYLSPKDVTVNNGSVIAGNNVGLSGGNITNSGSSINASNNLILDSQNSISNLNAGLMQAGGGLQLSALGDINNIGSTISGKTVQLESTGGSINNITQTEQWQAGGTGRRGESVSFSETQSGPMAGIIAQDDMILKAGQEINIAGAYVAAGDDLLMLADGNIHVTANTMTDSESQSGFRRKDATHSESVTSEGSSITAGGSLGMQAGNDVTIEASQINAGENAVLIAGNDLNLNAAGTRENSRQGKSETHSTDVATTTITSGNDLTLVAGQDINSHAAGLAAEGDVAMQAGRDVNLMAEDITDGNSYKAKKKVEINESVRQQSTEIISSGNTTIVAGRDVNSAAAQVIASGDIGIGAGRDINLDTATESDYHFKEETKTKKGFMKKTTTHTVEEDSATREAGTLLSGDNVTLVAGNDLRVKGSAVVGDGNVSLNAGNNIDIVAATNTDSTYRLEEKKKSGMFSGGGIGVTIGTSKSRYEMNDEGTTQSESFSTVGSTGGNVSINAGGQAHIGGADIIAGKDLSIRGDSVLIEPGRDARTHDESFEQEQSGLTIALSGAAGSAVNSAVTTAQSVSDESDDRLAALKIAQGVMNGVSTGQAMELAQATTGDASTAFGISASLGTQSSKSESHSGQNTATGSTLTAGDNLSITATGGDITVIGSQIKAGLDVALNAADDINLISSQNTQWLDGENSSSGGAIGMGIGMGKDGAGINISASGNASRGSESGNGTQHNETTIDAGNRISINSGDDTTIAGAQVSSNSVVADIGGDLTISSLQDSDYYDSSQKSISGGASFSFGTMTGSGSISASHDGMDSDYNSVTEQSGIYAGNGGFDITVGGHTQLDGAVIASTGSADKNHLDTGTLGFSDIGNKADYSTEHQGAGISTGGTVAENFIGNMANGVLVGAGGEGEASGTTKAAISAGTLTIRDKENQQQDVADLSRDVEHANGSISPIFDKEKEQKRLEIAQALGDVGSQAMDIARTAGEIKGLEAAKAAHPELSGKDLLETKEYKDTQKQYGTGSDIQQGISAATMALQGLAGGDMAAALAGGAAPYLAEQIKKQVGEDNVAANAIAHAIVGGVIAELQGRDTAAGAAGAATGELIAQVLYPGVKREDLDETQKQKIVALSTLAAGLAGGIAGDDTAGIIAGAQGGKNATEYNHFNLPSGMMDYIDTAGSWNQFAVDNNLSPEQIQAGLDKIAKGDLPEGANITKAIVEGYQDGVFMAGAFYLGPTIAIGKGITGAVIGGGANSAFQYMNMAPGSEFSYYSAAVAAGAGYLAPGYKIGGNTLINMGGAFMTDGPSLSGQGGAIAGSVFGGGFGKYAPDLIAPYAGNASGFIGDIGGAFTFEYFNKKMKDSMEKE</sequence>
<keyword evidence="4" id="KW-0843">Virulence</keyword>
<dbReference type="InterPro" id="IPR008638">
    <property type="entry name" value="FhaB/CdiA-like_TPS"/>
</dbReference>
<keyword evidence="3" id="KW-1266">Target cell cytoplasm</keyword>
<dbReference type="InterPro" id="IPR011050">
    <property type="entry name" value="Pectin_lyase_fold/virulence"/>
</dbReference>
<dbReference type="InterPro" id="IPR012334">
    <property type="entry name" value="Pectin_lyas_fold"/>
</dbReference>
<feature type="region of interest" description="Disordered" evidence="6">
    <location>
        <begin position="1851"/>
        <end position="1885"/>
    </location>
</feature>
<evidence type="ECO:0000256" key="5">
    <source>
        <dbReference type="ARBA" id="ARBA00024043"/>
    </source>
</evidence>
<evidence type="ECO:0000259" key="8">
    <source>
        <dbReference type="SMART" id="SM00912"/>
    </source>
</evidence>
<feature type="chain" id="PRO_5045519236" evidence="7">
    <location>
        <begin position="34"/>
        <end position="3044"/>
    </location>
</feature>
<organism evidence="9 10">
    <name type="scientific">Rahnella victoriana</name>
    <dbReference type="NCBI Taxonomy" id="1510570"/>
    <lineage>
        <taxon>Bacteria</taxon>
        <taxon>Pseudomonadati</taxon>
        <taxon>Pseudomonadota</taxon>
        <taxon>Gammaproteobacteria</taxon>
        <taxon>Enterobacterales</taxon>
        <taxon>Yersiniaceae</taxon>
        <taxon>Rahnella</taxon>
    </lineage>
</organism>
<name>A0ABS0E015_9GAMM</name>
<feature type="region of interest" description="Disordered" evidence="6">
    <location>
        <begin position="2397"/>
        <end position="2426"/>
    </location>
</feature>
<evidence type="ECO:0000256" key="3">
    <source>
        <dbReference type="ARBA" id="ARBA00022913"/>
    </source>
</evidence>
<evidence type="ECO:0000256" key="7">
    <source>
        <dbReference type="SAM" id="SignalP"/>
    </source>
</evidence>
<feature type="region of interest" description="Disordered" evidence="6">
    <location>
        <begin position="2304"/>
        <end position="2324"/>
    </location>
</feature>
<dbReference type="SUPFAM" id="SSF51126">
    <property type="entry name" value="Pectin lyase-like"/>
    <property type="match status" value="1"/>
</dbReference>
<dbReference type="InterPro" id="IPR010069">
    <property type="entry name" value="CdiA_FHA1_rpt"/>
</dbReference>
<dbReference type="SMART" id="SM00912">
    <property type="entry name" value="Haemagg_act"/>
    <property type="match status" value="1"/>
</dbReference>
<evidence type="ECO:0000313" key="9">
    <source>
        <dbReference type="EMBL" id="MBF7958557.1"/>
    </source>
</evidence>
<proteinExistence type="inferred from homology"/>
<dbReference type="Pfam" id="PF05860">
    <property type="entry name" value="TPS"/>
    <property type="match status" value="1"/>
</dbReference>
<evidence type="ECO:0000256" key="1">
    <source>
        <dbReference type="ARBA" id="ARBA00004219"/>
    </source>
</evidence>
<keyword evidence="10" id="KW-1185">Reference proteome</keyword>
<evidence type="ECO:0000256" key="6">
    <source>
        <dbReference type="SAM" id="MobiDB-lite"/>
    </source>
</evidence>
<evidence type="ECO:0000313" key="10">
    <source>
        <dbReference type="Proteomes" id="UP000600307"/>
    </source>
</evidence>
<dbReference type="Pfam" id="PF04829">
    <property type="entry name" value="PT-VENN"/>
    <property type="match status" value="1"/>
</dbReference>
<dbReference type="NCBIfam" id="TIGR01731">
    <property type="entry name" value="fil_hemag_20aa"/>
    <property type="match status" value="14"/>
</dbReference>
<dbReference type="Gene3D" id="2.160.20.10">
    <property type="entry name" value="Single-stranded right-handed beta-helix, Pectin lyase-like"/>
    <property type="match status" value="1"/>
</dbReference>
<dbReference type="EMBL" id="JADOBH010000008">
    <property type="protein sequence ID" value="MBF7958557.1"/>
    <property type="molecule type" value="Genomic_DNA"/>
</dbReference>
<keyword evidence="7" id="KW-0732">Signal</keyword>
<keyword evidence="2" id="KW-0800">Toxin</keyword>
<dbReference type="Proteomes" id="UP000600307">
    <property type="component" value="Unassembled WGS sequence"/>
</dbReference>
<comment type="caution">
    <text evidence="9">The sequence shown here is derived from an EMBL/GenBank/DDBJ whole genome shotgun (WGS) entry which is preliminary data.</text>
</comment>
<dbReference type="InterPro" id="IPR025157">
    <property type="entry name" value="Hemagglutinin_rpt"/>
</dbReference>
<feature type="signal peptide" evidence="7">
    <location>
        <begin position="1"/>
        <end position="33"/>
    </location>
</feature>
<evidence type="ECO:0000256" key="4">
    <source>
        <dbReference type="ARBA" id="ARBA00023026"/>
    </source>
</evidence>
<dbReference type="InterPro" id="IPR006914">
    <property type="entry name" value="VENN_dom"/>
</dbReference>
<dbReference type="RefSeq" id="WP_195818177.1">
    <property type="nucleotide sequence ID" value="NZ_JADOBH010000008.1"/>
</dbReference>
<evidence type="ECO:0000256" key="2">
    <source>
        <dbReference type="ARBA" id="ARBA00022656"/>
    </source>
</evidence>
<dbReference type="NCBIfam" id="TIGR01901">
    <property type="entry name" value="adhes_NPXG"/>
    <property type="match status" value="1"/>
</dbReference>
<comment type="subcellular location">
    <subcellularLocation>
        <location evidence="1">Target cell</location>
        <location evidence="1">Target cell cytoplasm</location>
    </subcellularLocation>
</comment>
<reference evidence="9 10" key="1">
    <citation type="submission" date="2020-11" db="EMBL/GenBank/DDBJ databases">
        <title>Taxonomic investigation of Rahnella spp.</title>
        <authorList>
            <person name="Lee S.D."/>
        </authorList>
    </citation>
    <scope>NUCLEOTIDE SEQUENCE [LARGE SCALE GENOMIC DNA]</scope>
    <source>
        <strain evidence="9 10">SAP-10</strain>
    </source>
</reference>